<keyword evidence="2" id="KW-1185">Reference proteome</keyword>
<gene>
    <name evidence="1" type="ORF">AVEN_111809_1</name>
</gene>
<evidence type="ECO:0000313" key="1">
    <source>
        <dbReference type="EMBL" id="GBL69436.1"/>
    </source>
</evidence>
<dbReference type="GO" id="GO:0003676">
    <property type="term" value="F:nucleic acid binding"/>
    <property type="evidence" value="ECO:0007669"/>
    <property type="project" value="InterPro"/>
</dbReference>
<proteinExistence type="predicted"/>
<organism evidence="1 2">
    <name type="scientific">Araneus ventricosus</name>
    <name type="common">Orbweaver spider</name>
    <name type="synonym">Epeira ventricosa</name>
    <dbReference type="NCBI Taxonomy" id="182803"/>
    <lineage>
        <taxon>Eukaryota</taxon>
        <taxon>Metazoa</taxon>
        <taxon>Ecdysozoa</taxon>
        <taxon>Arthropoda</taxon>
        <taxon>Chelicerata</taxon>
        <taxon>Arachnida</taxon>
        <taxon>Araneae</taxon>
        <taxon>Araneomorphae</taxon>
        <taxon>Entelegynae</taxon>
        <taxon>Araneoidea</taxon>
        <taxon>Araneidae</taxon>
        <taxon>Araneus</taxon>
    </lineage>
</organism>
<protein>
    <recommendedName>
        <fullName evidence="3">Mariner Mos1 transposase</fullName>
    </recommendedName>
</protein>
<evidence type="ECO:0008006" key="3">
    <source>
        <dbReference type="Google" id="ProtNLM"/>
    </source>
</evidence>
<dbReference type="EMBL" id="BGPR01078248">
    <property type="protein sequence ID" value="GBL69436.1"/>
    <property type="molecule type" value="Genomic_DNA"/>
</dbReference>
<name>A0A4Y1ZUW4_ARAVE</name>
<dbReference type="OrthoDB" id="10017160at2759"/>
<sequence>MKLHQDKATSHTSISNSAFLEKLKTDTVIAYIPFQYIPAMSPDASPMDYCAFSLLTRDLSKRKPAMLDELGKVLEDEWKSIPMEILRKALLS</sequence>
<evidence type="ECO:0000313" key="2">
    <source>
        <dbReference type="Proteomes" id="UP000499080"/>
    </source>
</evidence>
<comment type="caution">
    <text evidence="1">The sequence shown here is derived from an EMBL/GenBank/DDBJ whole genome shotgun (WGS) entry which is preliminary data.</text>
</comment>
<dbReference type="Gene3D" id="3.30.420.10">
    <property type="entry name" value="Ribonuclease H-like superfamily/Ribonuclease H"/>
    <property type="match status" value="1"/>
</dbReference>
<dbReference type="AlphaFoldDB" id="A0A4Y1ZUW4"/>
<dbReference type="InterPro" id="IPR036397">
    <property type="entry name" value="RNaseH_sf"/>
</dbReference>
<dbReference type="Proteomes" id="UP000499080">
    <property type="component" value="Unassembled WGS sequence"/>
</dbReference>
<accession>A0A4Y1ZUW4</accession>
<reference evidence="1 2" key="1">
    <citation type="journal article" date="2019" name="Sci. Rep.">
        <title>Orb-weaving spider Araneus ventricosus genome elucidates the spidroin gene catalogue.</title>
        <authorList>
            <person name="Kono N."/>
            <person name="Nakamura H."/>
            <person name="Ohtoshi R."/>
            <person name="Moran D.A.P."/>
            <person name="Shinohara A."/>
            <person name="Yoshida Y."/>
            <person name="Fujiwara M."/>
            <person name="Mori M."/>
            <person name="Tomita M."/>
            <person name="Arakawa K."/>
        </authorList>
    </citation>
    <scope>NUCLEOTIDE SEQUENCE [LARGE SCALE GENOMIC DNA]</scope>
</reference>